<keyword evidence="9" id="KW-1185">Reference proteome</keyword>
<proteinExistence type="predicted"/>
<organism evidence="8 9">
    <name type="scientific">Undibacterium arcticum</name>
    <dbReference type="NCBI Taxonomy" id="1762892"/>
    <lineage>
        <taxon>Bacteria</taxon>
        <taxon>Pseudomonadati</taxon>
        <taxon>Pseudomonadota</taxon>
        <taxon>Betaproteobacteria</taxon>
        <taxon>Burkholderiales</taxon>
        <taxon>Oxalobacteraceae</taxon>
        <taxon>Undibacterium</taxon>
    </lineage>
</organism>
<evidence type="ECO:0000259" key="7">
    <source>
        <dbReference type="Pfam" id="PF04335"/>
    </source>
</evidence>
<evidence type="ECO:0000256" key="6">
    <source>
        <dbReference type="SAM" id="Phobius"/>
    </source>
</evidence>
<dbReference type="EMBL" id="JBHRTP010000091">
    <property type="protein sequence ID" value="MFC3110926.1"/>
    <property type="molecule type" value="Genomic_DNA"/>
</dbReference>
<evidence type="ECO:0000256" key="1">
    <source>
        <dbReference type="ARBA" id="ARBA00004167"/>
    </source>
</evidence>
<dbReference type="InterPro" id="IPR007430">
    <property type="entry name" value="VirB8"/>
</dbReference>
<accession>A0ABV7FBB0</accession>
<protein>
    <submittedName>
        <fullName evidence="8">VirB8/TrbF family protein</fullName>
    </submittedName>
</protein>
<reference evidence="9" key="1">
    <citation type="journal article" date="2019" name="Int. J. Syst. Evol. Microbiol.">
        <title>The Global Catalogue of Microorganisms (GCM) 10K type strain sequencing project: providing services to taxonomists for standard genome sequencing and annotation.</title>
        <authorList>
            <consortium name="The Broad Institute Genomics Platform"/>
            <consortium name="The Broad Institute Genome Sequencing Center for Infectious Disease"/>
            <person name="Wu L."/>
            <person name="Ma J."/>
        </authorList>
    </citation>
    <scope>NUCLEOTIDE SEQUENCE [LARGE SCALE GENOMIC DNA]</scope>
    <source>
        <strain evidence="9">KCTC 42986</strain>
    </source>
</reference>
<dbReference type="Pfam" id="PF04335">
    <property type="entry name" value="VirB8"/>
    <property type="match status" value="1"/>
</dbReference>
<evidence type="ECO:0000256" key="2">
    <source>
        <dbReference type="ARBA" id="ARBA00022692"/>
    </source>
</evidence>
<keyword evidence="3 6" id="KW-1133">Transmembrane helix</keyword>
<keyword evidence="4 6" id="KW-0472">Membrane</keyword>
<evidence type="ECO:0000256" key="5">
    <source>
        <dbReference type="SAM" id="MobiDB-lite"/>
    </source>
</evidence>
<evidence type="ECO:0000256" key="4">
    <source>
        <dbReference type="ARBA" id="ARBA00023136"/>
    </source>
</evidence>
<dbReference type="InterPro" id="IPR035658">
    <property type="entry name" value="TrbF"/>
</dbReference>
<dbReference type="Proteomes" id="UP001595530">
    <property type="component" value="Unassembled WGS sequence"/>
</dbReference>
<dbReference type="RefSeq" id="WP_390333127.1">
    <property type="nucleotide sequence ID" value="NZ_JBHRTP010000091.1"/>
</dbReference>
<evidence type="ECO:0000313" key="8">
    <source>
        <dbReference type="EMBL" id="MFC3110926.1"/>
    </source>
</evidence>
<feature type="region of interest" description="Disordered" evidence="5">
    <location>
        <begin position="1"/>
        <end position="31"/>
    </location>
</feature>
<gene>
    <name evidence="8" type="ORF">ACFOFO_23725</name>
</gene>
<feature type="transmembrane region" description="Helical" evidence="6">
    <location>
        <begin position="47"/>
        <end position="69"/>
    </location>
</feature>
<dbReference type="SUPFAM" id="SSF54427">
    <property type="entry name" value="NTF2-like"/>
    <property type="match status" value="1"/>
</dbReference>
<comment type="caution">
    <text evidence="8">The sequence shown here is derived from an EMBL/GenBank/DDBJ whole genome shotgun (WGS) entry which is preliminary data.</text>
</comment>
<keyword evidence="2 6" id="KW-0812">Transmembrane</keyword>
<name>A0ABV7FBB0_9BURK</name>
<dbReference type="Gene3D" id="3.10.450.230">
    <property type="entry name" value="VirB8 protein"/>
    <property type="match status" value="1"/>
</dbReference>
<sequence length="237" mass="27058">MLSRKHKLKSVEDVAAGSQPDKMPNPYLENRRDTDDRYMNLAVSRQNWIRAFQIASGLLAISISFNGYYMTQSKFIPYIVEVDKIGHIVNVGVADKSNPIDKKRIIRAAVMEWVENSRVVMSDQLAFKKTIETVYAHVLNEGKAKKQLDAYYKDRKVFDLAATRTIVAEVTLALPTAGNTWQIEWTETTRNQSGDIILTERWKGVITYDFVPMDSEQSLRANPAGIYVTDFSWSKQI</sequence>
<comment type="subcellular location">
    <subcellularLocation>
        <location evidence="1">Membrane</location>
        <topology evidence="1">Single-pass membrane protein</topology>
    </subcellularLocation>
</comment>
<dbReference type="InterPro" id="IPR032710">
    <property type="entry name" value="NTF2-like_dom_sf"/>
</dbReference>
<feature type="domain" description="Bacterial virulence protein VirB8" evidence="7">
    <location>
        <begin position="35"/>
        <end position="235"/>
    </location>
</feature>
<evidence type="ECO:0000256" key="3">
    <source>
        <dbReference type="ARBA" id="ARBA00022989"/>
    </source>
</evidence>
<dbReference type="CDD" id="cd16425">
    <property type="entry name" value="TrbF"/>
    <property type="match status" value="1"/>
</dbReference>
<evidence type="ECO:0000313" key="9">
    <source>
        <dbReference type="Proteomes" id="UP001595530"/>
    </source>
</evidence>